<evidence type="ECO:0000313" key="2">
    <source>
        <dbReference type="EMBL" id="SES82782.1"/>
    </source>
</evidence>
<dbReference type="EMBL" id="FNBJ01000006">
    <property type="protein sequence ID" value="SDF08956.1"/>
    <property type="molecule type" value="Genomic_DNA"/>
</dbReference>
<gene>
    <name evidence="1" type="ORF">SAMN04488598_10611</name>
    <name evidence="2" type="ORF">SAMN04515652_10792</name>
</gene>
<evidence type="ECO:0000313" key="1">
    <source>
        <dbReference type="EMBL" id="SDF08956.1"/>
    </source>
</evidence>
<evidence type="ECO:0000313" key="4">
    <source>
        <dbReference type="Proteomes" id="UP000199519"/>
    </source>
</evidence>
<dbReference type="Proteomes" id="UP000199519">
    <property type="component" value="Unassembled WGS sequence"/>
</dbReference>
<protein>
    <submittedName>
        <fullName evidence="2">Uncharacterized protein</fullName>
    </submittedName>
</protein>
<dbReference type="Proteomes" id="UP000198612">
    <property type="component" value="Unassembled WGS sequence"/>
</dbReference>
<dbReference type="EMBL" id="FOHG01000007">
    <property type="protein sequence ID" value="SES82782.1"/>
    <property type="molecule type" value="Genomic_DNA"/>
</dbReference>
<name>A0A1H9ZPM7_9FIRM</name>
<evidence type="ECO:0000313" key="3">
    <source>
        <dbReference type="Proteomes" id="UP000198612"/>
    </source>
</evidence>
<proteinExistence type="predicted"/>
<reference evidence="3 4" key="1">
    <citation type="submission" date="2016-10" db="EMBL/GenBank/DDBJ databases">
        <authorList>
            <person name="Varghese N."/>
            <person name="Submissions S."/>
        </authorList>
    </citation>
    <scope>NUCLEOTIDE SEQUENCE [LARGE SCALE GENOMIC DNA]</scope>
    <source>
        <strain evidence="1 4">WG2</strain>
        <strain evidence="2 3">WG5</strain>
    </source>
</reference>
<organism evidence="2 3">
    <name type="scientific">Halanaerobium congolense</name>
    <dbReference type="NCBI Taxonomy" id="54121"/>
    <lineage>
        <taxon>Bacteria</taxon>
        <taxon>Bacillati</taxon>
        <taxon>Bacillota</taxon>
        <taxon>Clostridia</taxon>
        <taxon>Halanaerobiales</taxon>
        <taxon>Halanaerobiaceae</taxon>
        <taxon>Halanaerobium</taxon>
    </lineage>
</organism>
<sequence>MKIGIGMLLNMMILSEKKRYEVVKAYEVGRIPYENIIEYDLDGDEFYIAPHLFCDFSKNGMPYEEILYYLVGENQKLRKENKRKLE</sequence>
<keyword evidence="4" id="KW-1185">Reference proteome</keyword>
<dbReference type="AlphaFoldDB" id="A0A1H9ZPM7"/>
<accession>A0A1H9ZPM7</accession>